<feature type="coiled-coil region" evidence="1">
    <location>
        <begin position="67"/>
        <end position="115"/>
    </location>
</feature>
<keyword evidence="1" id="KW-0175">Coiled coil</keyword>
<dbReference type="EMBL" id="UINC01004720">
    <property type="protein sequence ID" value="SVA16369.1"/>
    <property type="molecule type" value="Genomic_DNA"/>
</dbReference>
<sequence>VLRPFGLVSALLALVLALPSTALAQSTDRSVVFTSDPSQAMVMDRATGLWPLIEAASGVLPLAEDGLAVARERLRGVAQLLAQARQRQVEAAAALVRANRLVADTVQEADRLRNTYDDALAGLSDSSRRKLERDAHTRSNRSAVVRLATSPDWVCPVGERIKFRDSWGERRSGGRQHEGVDLVGLRHDPILAPVDGVVIRRWDTLGGRSFDLVAANGDYYFGTHMGRFGADGEVRAGDVIGYMGDGGNAKGVHLHFEYHPGGGHNPVNPYPIVDAQCTDRADIDVSLYD</sequence>
<proteinExistence type="predicted"/>
<dbReference type="SUPFAM" id="SSF51261">
    <property type="entry name" value="Duplicated hybrid motif"/>
    <property type="match status" value="1"/>
</dbReference>
<dbReference type="InterPro" id="IPR016047">
    <property type="entry name" value="M23ase_b-sheet_dom"/>
</dbReference>
<dbReference type="CDD" id="cd12797">
    <property type="entry name" value="M23_peptidase"/>
    <property type="match status" value="1"/>
</dbReference>
<feature type="non-terminal residue" evidence="3">
    <location>
        <position position="1"/>
    </location>
</feature>
<dbReference type="Pfam" id="PF01551">
    <property type="entry name" value="Peptidase_M23"/>
    <property type="match status" value="1"/>
</dbReference>
<reference evidence="3" key="1">
    <citation type="submission" date="2018-05" db="EMBL/GenBank/DDBJ databases">
        <authorList>
            <person name="Lanie J.A."/>
            <person name="Ng W.-L."/>
            <person name="Kazmierczak K.M."/>
            <person name="Andrzejewski T.M."/>
            <person name="Davidsen T.M."/>
            <person name="Wayne K.J."/>
            <person name="Tettelin H."/>
            <person name="Glass J.I."/>
            <person name="Rusch D."/>
            <person name="Podicherti R."/>
            <person name="Tsui H.-C.T."/>
            <person name="Winkler M.E."/>
        </authorList>
    </citation>
    <scope>NUCLEOTIDE SEQUENCE</scope>
</reference>
<dbReference type="GO" id="GO:0004222">
    <property type="term" value="F:metalloendopeptidase activity"/>
    <property type="evidence" value="ECO:0007669"/>
    <property type="project" value="TreeGrafter"/>
</dbReference>
<protein>
    <recommendedName>
        <fullName evidence="2">M23ase beta-sheet core domain-containing protein</fullName>
    </recommendedName>
</protein>
<evidence type="ECO:0000256" key="1">
    <source>
        <dbReference type="SAM" id="Coils"/>
    </source>
</evidence>
<dbReference type="AlphaFoldDB" id="A0A381TKM5"/>
<dbReference type="InterPro" id="IPR011055">
    <property type="entry name" value="Dup_hybrid_motif"/>
</dbReference>
<gene>
    <name evidence="3" type="ORF">METZ01_LOCUS69223</name>
</gene>
<organism evidence="3">
    <name type="scientific">marine metagenome</name>
    <dbReference type="NCBI Taxonomy" id="408172"/>
    <lineage>
        <taxon>unclassified sequences</taxon>
        <taxon>metagenomes</taxon>
        <taxon>ecological metagenomes</taxon>
    </lineage>
</organism>
<dbReference type="InterPro" id="IPR050570">
    <property type="entry name" value="Cell_wall_metabolism_enzyme"/>
</dbReference>
<dbReference type="PANTHER" id="PTHR21666">
    <property type="entry name" value="PEPTIDASE-RELATED"/>
    <property type="match status" value="1"/>
</dbReference>
<evidence type="ECO:0000313" key="3">
    <source>
        <dbReference type="EMBL" id="SVA16369.1"/>
    </source>
</evidence>
<evidence type="ECO:0000259" key="2">
    <source>
        <dbReference type="Pfam" id="PF01551"/>
    </source>
</evidence>
<name>A0A381TKM5_9ZZZZ</name>
<accession>A0A381TKM5</accession>
<dbReference type="Gene3D" id="2.70.70.10">
    <property type="entry name" value="Glucose Permease (Domain IIA)"/>
    <property type="match status" value="1"/>
</dbReference>
<feature type="domain" description="M23ase beta-sheet core" evidence="2">
    <location>
        <begin position="176"/>
        <end position="269"/>
    </location>
</feature>
<dbReference type="PANTHER" id="PTHR21666:SF268">
    <property type="entry name" value="PEPTIDASE M23 DOMAIN-CONTAINING PROTEIN"/>
    <property type="match status" value="1"/>
</dbReference>